<dbReference type="InterPro" id="IPR036396">
    <property type="entry name" value="Cyt_P450_sf"/>
</dbReference>
<dbReference type="GO" id="GO:0020037">
    <property type="term" value="F:heme binding"/>
    <property type="evidence" value="ECO:0007669"/>
    <property type="project" value="InterPro"/>
</dbReference>
<dbReference type="PANTHER" id="PTHR24289:SF20">
    <property type="entry name" value="STEROID 17-ALPHA-HYDROXYLASE_17,20 LYASE"/>
    <property type="match status" value="1"/>
</dbReference>
<keyword evidence="5 7" id="KW-0408">Iron</keyword>
<evidence type="ECO:0000256" key="7">
    <source>
        <dbReference type="PIRSR" id="PIRSR602401-1"/>
    </source>
</evidence>
<keyword evidence="2 7" id="KW-0349">Heme</keyword>
<dbReference type="FunFam" id="1.10.630.10:FF:000285">
    <property type="entry name" value="Cytochrome P450, putative"/>
    <property type="match status" value="1"/>
</dbReference>
<evidence type="ECO:0000256" key="3">
    <source>
        <dbReference type="ARBA" id="ARBA00022723"/>
    </source>
</evidence>
<dbReference type="InterPro" id="IPR001128">
    <property type="entry name" value="Cyt_P450"/>
</dbReference>
<evidence type="ECO:0000256" key="5">
    <source>
        <dbReference type="ARBA" id="ARBA00023004"/>
    </source>
</evidence>
<dbReference type="PROSITE" id="PS00086">
    <property type="entry name" value="CYTOCHROME_P450"/>
    <property type="match status" value="1"/>
</dbReference>
<dbReference type="SUPFAM" id="SSF48264">
    <property type="entry name" value="Cytochrome P450"/>
    <property type="match status" value="1"/>
</dbReference>
<evidence type="ECO:0000256" key="2">
    <source>
        <dbReference type="ARBA" id="ARBA00022617"/>
    </source>
</evidence>
<dbReference type="InterPro" id="IPR002401">
    <property type="entry name" value="Cyt_P450_E_grp-I"/>
</dbReference>
<dbReference type="GO" id="GO:0042446">
    <property type="term" value="P:hormone biosynthetic process"/>
    <property type="evidence" value="ECO:0007669"/>
    <property type="project" value="TreeGrafter"/>
</dbReference>
<accession>A0A0K8RAR5</accession>
<evidence type="ECO:0000256" key="4">
    <source>
        <dbReference type="ARBA" id="ARBA00023002"/>
    </source>
</evidence>
<dbReference type="Pfam" id="PF00067">
    <property type="entry name" value="p450"/>
    <property type="match status" value="1"/>
</dbReference>
<comment type="cofactor">
    <cofactor evidence="7">
        <name>heme</name>
        <dbReference type="ChEBI" id="CHEBI:30413"/>
    </cofactor>
</comment>
<evidence type="ECO:0000313" key="9">
    <source>
        <dbReference type="EMBL" id="JAA68252.1"/>
    </source>
</evidence>
<keyword evidence="3 7" id="KW-0479">Metal-binding</keyword>
<dbReference type="EMBL" id="GADI01005556">
    <property type="protein sequence ID" value="JAA68252.1"/>
    <property type="molecule type" value="mRNA"/>
</dbReference>
<feature type="binding site" description="axial binding residue" evidence="7">
    <location>
        <position position="449"/>
    </location>
    <ligand>
        <name>heme</name>
        <dbReference type="ChEBI" id="CHEBI:30413"/>
    </ligand>
    <ligandPart>
        <name>Fe</name>
        <dbReference type="ChEBI" id="CHEBI:18248"/>
    </ligandPart>
</feature>
<dbReference type="GO" id="GO:0042448">
    <property type="term" value="P:progesterone metabolic process"/>
    <property type="evidence" value="ECO:0007669"/>
    <property type="project" value="TreeGrafter"/>
</dbReference>
<evidence type="ECO:0000256" key="1">
    <source>
        <dbReference type="ARBA" id="ARBA00010617"/>
    </source>
</evidence>
<dbReference type="PRINTS" id="PR00385">
    <property type="entry name" value="P450"/>
</dbReference>
<dbReference type="Gene3D" id="1.10.630.10">
    <property type="entry name" value="Cytochrome P450"/>
    <property type="match status" value="1"/>
</dbReference>
<evidence type="ECO:0000256" key="8">
    <source>
        <dbReference type="RuleBase" id="RU000461"/>
    </source>
</evidence>
<comment type="similarity">
    <text evidence="1 8">Belongs to the cytochrome P450 family.</text>
</comment>
<dbReference type="PRINTS" id="PR00463">
    <property type="entry name" value="EP450I"/>
</dbReference>
<dbReference type="InterPro" id="IPR017972">
    <property type="entry name" value="Cyt_P450_CS"/>
</dbReference>
<sequence>MSFLSEKVLFFWDWRWLTTALVFLLSYLVVRFYHKVSKYPKGPFPLPVVGNLLELRNTKELYKAANNWSQKCGDPITLWMGEKPMVVLNTHKLVKEAFIERRHEFAGRFSTKMGELQRQGNHNIMFEDYNPTWKTLRKLALTAVRKYAVSDSLENLCCEVVDAYVDSLKEGPNIVDSRAPFMYMLYNIIGLSVYGAKFDKESPELTKLQAINKSFFELAPNGLPSDIVPWLGLLYRRREKKIEILFKEFFDILDGLYKRAAKLYVPGKIENFTHSMLAARDEAIEQEKNDAQYLTEANMVQIIMDVFGAATDTSLGELQWLCLTMTRKPEIQERIKEEIERNLGQARPGMQDREKLPYTVACLLETLRMYPVAPLGLPHNTTCNTEVGGQFIPKDTGILYNIYAINHDPNLWDDPEAFRPERFLDPVTGKVKQELLPQLMSFGLGPRTCPGEKLAHVDMFYVLVRFMQRVDISAPEGKVNTPIEPVSSNLFLVPWEHDIVLTRKD</sequence>
<proteinExistence type="evidence at transcript level"/>
<keyword evidence="4 8" id="KW-0560">Oxidoreductase</keyword>
<organism evidence="9">
    <name type="scientific">Ixodes ricinus</name>
    <name type="common">Common tick</name>
    <name type="synonym">Acarus ricinus</name>
    <dbReference type="NCBI Taxonomy" id="34613"/>
    <lineage>
        <taxon>Eukaryota</taxon>
        <taxon>Metazoa</taxon>
        <taxon>Ecdysozoa</taxon>
        <taxon>Arthropoda</taxon>
        <taxon>Chelicerata</taxon>
        <taxon>Arachnida</taxon>
        <taxon>Acari</taxon>
        <taxon>Parasitiformes</taxon>
        <taxon>Ixodida</taxon>
        <taxon>Ixodoidea</taxon>
        <taxon>Ixodidae</taxon>
        <taxon>Ixodinae</taxon>
        <taxon>Ixodes</taxon>
    </lineage>
</organism>
<protein>
    <submittedName>
        <fullName evidence="9">Putative cytochrome p450 cyp2 subfamily protein</fullName>
    </submittedName>
</protein>
<reference evidence="9" key="1">
    <citation type="submission" date="2012-12" db="EMBL/GenBank/DDBJ databases">
        <title>Identification and characterization of a phenylalanine ammonia-lyase gene family in Isatis indigotica Fort.</title>
        <authorList>
            <person name="Liu Q."/>
            <person name="Chen J."/>
            <person name="Zhou X."/>
            <person name="Di P."/>
            <person name="Xiao Y."/>
            <person name="Xuan H."/>
            <person name="Zhang L."/>
            <person name="Chen W."/>
        </authorList>
    </citation>
    <scope>NUCLEOTIDE SEQUENCE</scope>
    <source>
        <tissue evidence="9">Salivary gland</tissue>
    </source>
</reference>
<dbReference type="GO" id="GO:0005506">
    <property type="term" value="F:iron ion binding"/>
    <property type="evidence" value="ECO:0007669"/>
    <property type="project" value="InterPro"/>
</dbReference>
<dbReference type="GO" id="GO:0004508">
    <property type="term" value="F:steroid 17-alpha-monooxygenase activity"/>
    <property type="evidence" value="ECO:0007669"/>
    <property type="project" value="TreeGrafter"/>
</dbReference>
<evidence type="ECO:0000256" key="6">
    <source>
        <dbReference type="ARBA" id="ARBA00023033"/>
    </source>
</evidence>
<dbReference type="AlphaFoldDB" id="A0A0K8RAR5"/>
<dbReference type="PANTHER" id="PTHR24289">
    <property type="entry name" value="STEROID 17-ALPHA-HYDROXYLASE/17,20 LYASE"/>
    <property type="match status" value="1"/>
</dbReference>
<keyword evidence="6 8" id="KW-0503">Monooxygenase</keyword>
<name>A0A0K8RAR5_IXORI</name>